<accession>A0ACB8RBW3</accession>
<dbReference type="EMBL" id="MU276127">
    <property type="protein sequence ID" value="KAI0041367.1"/>
    <property type="molecule type" value="Genomic_DNA"/>
</dbReference>
<reference evidence="1" key="1">
    <citation type="submission" date="2021-02" db="EMBL/GenBank/DDBJ databases">
        <authorList>
            <consortium name="DOE Joint Genome Institute"/>
            <person name="Ahrendt S."/>
            <person name="Looney B.P."/>
            <person name="Miyauchi S."/>
            <person name="Morin E."/>
            <person name="Drula E."/>
            <person name="Courty P.E."/>
            <person name="Chicoki N."/>
            <person name="Fauchery L."/>
            <person name="Kohler A."/>
            <person name="Kuo A."/>
            <person name="Labutti K."/>
            <person name="Pangilinan J."/>
            <person name="Lipzen A."/>
            <person name="Riley R."/>
            <person name="Andreopoulos W."/>
            <person name="He G."/>
            <person name="Johnson J."/>
            <person name="Barry K.W."/>
            <person name="Grigoriev I.V."/>
            <person name="Nagy L."/>
            <person name="Hibbett D."/>
            <person name="Henrissat B."/>
            <person name="Matheny P.B."/>
            <person name="Labbe J."/>
            <person name="Martin F."/>
        </authorList>
    </citation>
    <scope>NUCLEOTIDE SEQUENCE</scope>
    <source>
        <strain evidence="1">FP105234-sp</strain>
    </source>
</reference>
<organism evidence="1 2">
    <name type="scientific">Auriscalpium vulgare</name>
    <dbReference type="NCBI Taxonomy" id="40419"/>
    <lineage>
        <taxon>Eukaryota</taxon>
        <taxon>Fungi</taxon>
        <taxon>Dikarya</taxon>
        <taxon>Basidiomycota</taxon>
        <taxon>Agaricomycotina</taxon>
        <taxon>Agaricomycetes</taxon>
        <taxon>Russulales</taxon>
        <taxon>Auriscalpiaceae</taxon>
        <taxon>Auriscalpium</taxon>
    </lineage>
</organism>
<evidence type="ECO:0000313" key="2">
    <source>
        <dbReference type="Proteomes" id="UP000814033"/>
    </source>
</evidence>
<protein>
    <submittedName>
        <fullName evidence="1">Kinase-like protein</fullName>
    </submittedName>
</protein>
<evidence type="ECO:0000313" key="1">
    <source>
        <dbReference type="EMBL" id="KAI0041367.1"/>
    </source>
</evidence>
<comment type="caution">
    <text evidence="1">The sequence shown here is derived from an EMBL/GenBank/DDBJ whole genome shotgun (WGS) entry which is preliminary data.</text>
</comment>
<sequence length="606" mass="65562">MFTISIKNMFKKGPKTPASPIPQAQVVSTTSKVEIGEEEHALLAELFDAAHDPALMGVRRRVSMLVRTSQVCEVRLSDAKTLLEFARVSMSLAAPPPVHFGPPCPPLIEAVSELELSSPPPRPVGISDFCVIRKLGAGTGGTVYLAQHRSTLRMQAIKKVDKGFLDSEHIAEILREQRALKATRGLGHLLSLDASFHNADAFYLVTPFLPGGDLRAQLNRQGKVPVARTMFYVAETMLALYSLHSAGIIHRDIKPDNVFLDAQGHVVLGDLGICRQFDMPSGDARKSRLSALAPGLGTRRFPGIHATSTFGGTPAYTAPEVFQGRAYSFDVDVWSLGVTAYELIYGATPFKDTSDYEEISRSVQDDVLHFDEAVEVDAAVKSFLIAALQKDPKRRLSLQNMFQHPCFRVMDWAKLAAGELEAPWVPSPEAVFSDIKAAKANPVVFNFSTGTHLVDSNDLYPDFNFVAPALSADVKPVAAVPWVVYKPSSPALTPSNCQSVVIADAVSAAALALEVLDTPPVTPLSAGSPALWTKASGRSACASGEFFGTILSLLSRRSSCTTLSSHVHPTVGSFSVADDLRRQSPASALFARFRSWMKSRSKAAKY</sequence>
<gene>
    <name evidence="1" type="ORF">FA95DRAFT_707527</name>
</gene>
<reference evidence="1" key="2">
    <citation type="journal article" date="2022" name="New Phytol.">
        <title>Evolutionary transition to the ectomycorrhizal habit in the genomes of a hyperdiverse lineage of mushroom-forming fungi.</title>
        <authorList>
            <person name="Looney B."/>
            <person name="Miyauchi S."/>
            <person name="Morin E."/>
            <person name="Drula E."/>
            <person name="Courty P.E."/>
            <person name="Kohler A."/>
            <person name="Kuo A."/>
            <person name="LaButti K."/>
            <person name="Pangilinan J."/>
            <person name="Lipzen A."/>
            <person name="Riley R."/>
            <person name="Andreopoulos W."/>
            <person name="He G."/>
            <person name="Johnson J."/>
            <person name="Nolan M."/>
            <person name="Tritt A."/>
            <person name="Barry K.W."/>
            <person name="Grigoriev I.V."/>
            <person name="Nagy L.G."/>
            <person name="Hibbett D."/>
            <person name="Henrissat B."/>
            <person name="Matheny P.B."/>
            <person name="Labbe J."/>
            <person name="Martin F.M."/>
        </authorList>
    </citation>
    <scope>NUCLEOTIDE SEQUENCE</scope>
    <source>
        <strain evidence="1">FP105234-sp</strain>
    </source>
</reference>
<dbReference type="Proteomes" id="UP000814033">
    <property type="component" value="Unassembled WGS sequence"/>
</dbReference>
<proteinExistence type="predicted"/>
<keyword evidence="2" id="KW-1185">Reference proteome</keyword>
<name>A0ACB8RBW3_9AGAM</name>